<keyword evidence="2" id="KW-1185">Reference proteome</keyword>
<reference evidence="1 2" key="1">
    <citation type="submission" date="2015-08" db="EMBL/GenBank/DDBJ databases">
        <title>Next Generation Sequencing and Analysis of the Genome of Puccinia sorghi L Schw, the Causal Agent of Maize Common Rust.</title>
        <authorList>
            <person name="Rochi L."/>
            <person name="Burguener G."/>
            <person name="Darino M."/>
            <person name="Turjanski A."/>
            <person name="Kreff E."/>
            <person name="Dieguez M.J."/>
            <person name="Sacco F."/>
        </authorList>
    </citation>
    <scope>NUCLEOTIDE SEQUENCE [LARGE SCALE GENOMIC DNA]</scope>
    <source>
        <strain evidence="1 2">RO10H11247</strain>
    </source>
</reference>
<dbReference type="Pfam" id="PF10306">
    <property type="entry name" value="FLILHELTA"/>
    <property type="match status" value="1"/>
</dbReference>
<dbReference type="OrthoDB" id="5580261at2759"/>
<dbReference type="InterPro" id="IPR018811">
    <property type="entry name" value="MRX11"/>
</dbReference>
<proteinExistence type="predicted"/>
<dbReference type="EMBL" id="LAVV01005375">
    <property type="protein sequence ID" value="KNZ60907.1"/>
    <property type="molecule type" value="Genomic_DNA"/>
</dbReference>
<protein>
    <submittedName>
        <fullName evidence="1">Uncharacterized protein</fullName>
    </submittedName>
</protein>
<organism evidence="1 2">
    <name type="scientific">Puccinia sorghi</name>
    <dbReference type="NCBI Taxonomy" id="27349"/>
    <lineage>
        <taxon>Eukaryota</taxon>
        <taxon>Fungi</taxon>
        <taxon>Dikarya</taxon>
        <taxon>Basidiomycota</taxon>
        <taxon>Pucciniomycotina</taxon>
        <taxon>Pucciniomycetes</taxon>
        <taxon>Pucciniales</taxon>
        <taxon>Pucciniaceae</taxon>
        <taxon>Puccinia</taxon>
    </lineage>
</organism>
<evidence type="ECO:0000313" key="1">
    <source>
        <dbReference type="EMBL" id="KNZ60907.1"/>
    </source>
</evidence>
<evidence type="ECO:0000313" key="2">
    <source>
        <dbReference type="Proteomes" id="UP000037035"/>
    </source>
</evidence>
<dbReference type="STRING" id="27349.A0A0L6VK37"/>
<dbReference type="VEuPathDB" id="FungiDB:VP01_1483g2"/>
<name>A0A0L6VK37_9BASI</name>
<sequence>MLLRVGSGGMRRVGRVGWQKQLSGGTRGLWTAGEGGEGRFRRMVLRRYPGLTGAEAARLTAAFVVLHELTALVPLLAIFGLVHASGSAHFLLRHFRSLAFPDLPDPTNTNTNNNRNEPQPGFLASSLHSAVDKVQRIARRYGYAEDGETDASTMAVHSGIIASGLVAYLSVKASPPPLLVLPKTESYSETDLPSDNKKY</sequence>
<comment type="caution">
    <text evidence="1">The sequence shown here is derived from an EMBL/GenBank/DDBJ whole genome shotgun (WGS) entry which is preliminary data.</text>
</comment>
<accession>A0A0L6VK37</accession>
<dbReference type="AlphaFoldDB" id="A0A0L6VK37"/>
<dbReference type="Proteomes" id="UP000037035">
    <property type="component" value="Unassembled WGS sequence"/>
</dbReference>
<gene>
    <name evidence="1" type="ORF">VP01_1483g2</name>
</gene>